<evidence type="ECO:0008006" key="3">
    <source>
        <dbReference type="Google" id="ProtNLM"/>
    </source>
</evidence>
<protein>
    <recommendedName>
        <fullName evidence="3">DNA phosphorothioation-dependent restriction protein DptG</fullName>
    </recommendedName>
</protein>
<organism evidence="1 2">
    <name type="scientific">Sporosarcina ureae</name>
    <dbReference type="NCBI Taxonomy" id="1571"/>
    <lineage>
        <taxon>Bacteria</taxon>
        <taxon>Bacillati</taxon>
        <taxon>Bacillota</taxon>
        <taxon>Bacilli</taxon>
        <taxon>Bacillales</taxon>
        <taxon>Caryophanaceae</taxon>
        <taxon>Sporosarcina</taxon>
    </lineage>
</organism>
<proteinExistence type="predicted"/>
<dbReference type="EMBL" id="CP015108">
    <property type="protein sequence ID" value="ARF14009.1"/>
    <property type="molecule type" value="Genomic_DNA"/>
</dbReference>
<gene>
    <name evidence="1" type="ORF">SporoS204_07530</name>
</gene>
<sequence length="464" mass="54203">MNNYLEIDTLKKLYENNHSKGKVTDVLPFISSKTPKYNHLQWMNMIGELVKLITKVEVNYKNLPEDEYETNYNSLSLYVAESIECDDSDTREDLNKFIDEYLFNNTKINIVHPFLFNFISSEKTTNEENKYANFAYDVLLNETEVFSSFFNTKVTTDILNETIVNTLSEQITEKQKPRKPDFLGLIEDLSKLFTDDLKYLMKNTQYFNDSLPLLTNYYVFNYCCQLIYNFGDHRKDSYDNTKAFYYSLEWESLKTVRKAASGEFSYRNIKERAKLLFPQLHAQFQLSHSIFNLPDESDVRPFLTFSALRNKLELNDISEDDFMLNLHDWIKVYCEIQGVDQPDLPSTLNESLRTLTLSINKGMSQSTVKRYSSNIENIGKGVFLKSRGSLGFVFNLSHDLLMLLITVCVRDQRIPLKNLYIELEKRGISLDFSSKRELVKMLETHNLLDKKSDSGDAQYVKPIQ</sequence>
<evidence type="ECO:0000313" key="1">
    <source>
        <dbReference type="EMBL" id="ARF14009.1"/>
    </source>
</evidence>
<evidence type="ECO:0000313" key="2">
    <source>
        <dbReference type="Proteomes" id="UP000192486"/>
    </source>
</evidence>
<dbReference type="Proteomes" id="UP000192486">
    <property type="component" value="Chromosome"/>
</dbReference>
<dbReference type="InterPro" id="IPR017645">
    <property type="entry name" value="Dnd_assoc_1"/>
</dbReference>
<reference evidence="1 2" key="1">
    <citation type="submission" date="2016-04" db="EMBL/GenBank/DDBJ databases">
        <title>Comparative Genomics and Epigenetics of Sporosarcina ureae.</title>
        <authorList>
            <person name="Oliver A.S."/>
            <person name="Cooper K.K."/>
        </authorList>
    </citation>
    <scope>NUCLEOTIDE SEQUENCE [LARGE SCALE GENOMIC DNA]</scope>
    <source>
        <strain evidence="1 2">S204</strain>
    </source>
</reference>
<dbReference type="RefSeq" id="WP_029055190.1">
    <property type="nucleotide sequence ID" value="NZ_CP015108.1"/>
</dbReference>
<keyword evidence="2" id="KW-1185">Reference proteome</keyword>
<name>A0ABM6JVC3_SPOUR</name>
<dbReference type="NCBIfam" id="TIGR03236">
    <property type="entry name" value="dnd_assoc_1"/>
    <property type="match status" value="1"/>
</dbReference>
<accession>A0ABM6JVC3</accession>